<dbReference type="SMART" id="SM00421">
    <property type="entry name" value="HTH_LUXR"/>
    <property type="match status" value="1"/>
</dbReference>
<dbReference type="Gene3D" id="1.10.10.10">
    <property type="entry name" value="Winged helix-like DNA-binding domain superfamily/Winged helix DNA-binding domain"/>
    <property type="match status" value="1"/>
</dbReference>
<gene>
    <name evidence="5" type="ORF">D9V37_13865</name>
</gene>
<accession>A0A3L8P1A2</accession>
<protein>
    <submittedName>
        <fullName evidence="5">LuxR family transcriptional regulator</fullName>
    </submittedName>
</protein>
<dbReference type="Gene3D" id="3.30.450.40">
    <property type="match status" value="1"/>
</dbReference>
<dbReference type="PANTHER" id="PTHR44688:SF16">
    <property type="entry name" value="DNA-BINDING TRANSCRIPTIONAL ACTIVATOR DEVR_DOSR"/>
    <property type="match status" value="1"/>
</dbReference>
<dbReference type="SUPFAM" id="SSF46894">
    <property type="entry name" value="C-terminal effector domain of the bipartite response regulators"/>
    <property type="match status" value="1"/>
</dbReference>
<comment type="caution">
    <text evidence="5">The sequence shown here is derived from an EMBL/GenBank/DDBJ whole genome shotgun (WGS) entry which is preliminary data.</text>
</comment>
<dbReference type="GO" id="GO:0003677">
    <property type="term" value="F:DNA binding"/>
    <property type="evidence" value="ECO:0007669"/>
    <property type="project" value="UniProtKB-KW"/>
</dbReference>
<reference evidence="5 6" key="1">
    <citation type="submission" date="2018-10" db="EMBL/GenBank/DDBJ databases">
        <title>Marmoricola sp. 4Q3S-7 whole genome shotgun sequence.</title>
        <authorList>
            <person name="Li F."/>
        </authorList>
    </citation>
    <scope>NUCLEOTIDE SEQUENCE [LARGE SCALE GENOMIC DNA]</scope>
    <source>
        <strain evidence="5 6">4Q3S-7</strain>
    </source>
</reference>
<dbReference type="SUPFAM" id="SSF55781">
    <property type="entry name" value="GAF domain-like"/>
    <property type="match status" value="1"/>
</dbReference>
<keyword evidence="6" id="KW-1185">Reference proteome</keyword>
<dbReference type="OrthoDB" id="9815744at2"/>
<dbReference type="EMBL" id="RDBE01000009">
    <property type="protein sequence ID" value="RLV48593.1"/>
    <property type="molecule type" value="Genomic_DNA"/>
</dbReference>
<keyword evidence="2" id="KW-0238">DNA-binding</keyword>
<evidence type="ECO:0000256" key="1">
    <source>
        <dbReference type="ARBA" id="ARBA00023015"/>
    </source>
</evidence>
<feature type="domain" description="HTH luxR-type" evidence="4">
    <location>
        <begin position="332"/>
        <end position="396"/>
    </location>
</feature>
<dbReference type="InterPro" id="IPR029016">
    <property type="entry name" value="GAF-like_dom_sf"/>
</dbReference>
<evidence type="ECO:0000256" key="3">
    <source>
        <dbReference type="ARBA" id="ARBA00023163"/>
    </source>
</evidence>
<proteinExistence type="predicted"/>
<sequence length="396" mass="41734">MVVPAATGVVVGLWIEWCRHDRERAVPGQAGVSQKCGVPRSRPRAHDVLVSSATRSLRDRLHDRLLAAVDRERLATVLFDGLAHHVPYDFACFAVTDPTSGLITWAAKSRPLGVGDEDFAASEYGPPDLNQFAELARRRPPVGVLSIDTDGHPEAARRMAQYMGPQFGFTDELRAALTSRSATWGALALYRGPGDPPFSAGEADQVAAVCEPAAAAVQRCLFAGSGASRSAGEPAGPAVMVVDASGRAVQTTTAVPAVVEELGGYDHGSLPENVLAVVARSRHGDQHVHSRVRGRSGTWLSIGASPLSGAGRGPADVVVTIEPTPQAQLSRLALAAHGLTAREEDVVSLVLQGVSTQGIARSLHLSPHTVQDHLKTVFAKVGVSSRRELTARLLVG</sequence>
<dbReference type="PROSITE" id="PS50043">
    <property type="entry name" value="HTH_LUXR_2"/>
    <property type="match status" value="1"/>
</dbReference>
<dbReference type="InterPro" id="IPR016032">
    <property type="entry name" value="Sig_transdc_resp-reg_C-effctor"/>
</dbReference>
<dbReference type="CDD" id="cd06170">
    <property type="entry name" value="LuxR_C_like"/>
    <property type="match status" value="1"/>
</dbReference>
<organism evidence="5 6">
    <name type="scientific">Nocardioides mangrovicus</name>
    <dbReference type="NCBI Taxonomy" id="2478913"/>
    <lineage>
        <taxon>Bacteria</taxon>
        <taxon>Bacillati</taxon>
        <taxon>Actinomycetota</taxon>
        <taxon>Actinomycetes</taxon>
        <taxon>Propionibacteriales</taxon>
        <taxon>Nocardioidaceae</taxon>
        <taxon>Nocardioides</taxon>
    </lineage>
</organism>
<evidence type="ECO:0000313" key="6">
    <source>
        <dbReference type="Proteomes" id="UP000281708"/>
    </source>
</evidence>
<dbReference type="AlphaFoldDB" id="A0A3L8P1A2"/>
<evidence type="ECO:0000259" key="4">
    <source>
        <dbReference type="PROSITE" id="PS50043"/>
    </source>
</evidence>
<evidence type="ECO:0000313" key="5">
    <source>
        <dbReference type="EMBL" id="RLV48593.1"/>
    </source>
</evidence>
<keyword evidence="1" id="KW-0805">Transcription regulation</keyword>
<dbReference type="Proteomes" id="UP000281708">
    <property type="component" value="Unassembled WGS sequence"/>
</dbReference>
<dbReference type="InterPro" id="IPR000792">
    <property type="entry name" value="Tscrpt_reg_LuxR_C"/>
</dbReference>
<dbReference type="PRINTS" id="PR00038">
    <property type="entry name" value="HTHLUXR"/>
</dbReference>
<dbReference type="Pfam" id="PF00196">
    <property type="entry name" value="GerE"/>
    <property type="match status" value="1"/>
</dbReference>
<dbReference type="GO" id="GO:0006355">
    <property type="term" value="P:regulation of DNA-templated transcription"/>
    <property type="evidence" value="ECO:0007669"/>
    <property type="project" value="InterPro"/>
</dbReference>
<dbReference type="PANTHER" id="PTHR44688">
    <property type="entry name" value="DNA-BINDING TRANSCRIPTIONAL ACTIVATOR DEVR_DOSR"/>
    <property type="match status" value="1"/>
</dbReference>
<evidence type="ECO:0000256" key="2">
    <source>
        <dbReference type="ARBA" id="ARBA00023125"/>
    </source>
</evidence>
<dbReference type="InterPro" id="IPR036388">
    <property type="entry name" value="WH-like_DNA-bd_sf"/>
</dbReference>
<name>A0A3L8P1A2_9ACTN</name>
<keyword evidence="3" id="KW-0804">Transcription</keyword>